<dbReference type="Gene3D" id="3.40.50.2000">
    <property type="entry name" value="Glycogen Phosphorylase B"/>
    <property type="match status" value="2"/>
</dbReference>
<dbReference type="InterPro" id="IPR050481">
    <property type="entry name" value="UDP-glycosyltransf_plant"/>
</dbReference>
<name>A0A2G9HDN1_9LAMI</name>
<dbReference type="SUPFAM" id="SSF53756">
    <property type="entry name" value="UDP-Glycosyltransferase/glycogen phosphorylase"/>
    <property type="match status" value="1"/>
</dbReference>
<comment type="similarity">
    <text evidence="1">Belongs to the UDP-glycosyltransferase family.</text>
</comment>
<dbReference type="GO" id="GO:0102455">
    <property type="term" value="F:anthocyanidin 3-O-glucoside 2''-O-glucosyltransferase activity"/>
    <property type="evidence" value="ECO:0007669"/>
    <property type="project" value="UniProtKB-EC"/>
</dbReference>
<evidence type="ECO:0000313" key="3">
    <source>
        <dbReference type="EMBL" id="PIN15626.1"/>
    </source>
</evidence>
<dbReference type="PANTHER" id="PTHR48049:SF34">
    <property type="entry name" value="UDP-GLYCOSYLTRANSFERASE 79B30-LIKE"/>
    <property type="match status" value="1"/>
</dbReference>
<dbReference type="OrthoDB" id="5835829at2759"/>
<dbReference type="EMBL" id="NKXS01002042">
    <property type="protein sequence ID" value="PIN15626.1"/>
    <property type="molecule type" value="Genomic_DNA"/>
</dbReference>
<organism evidence="3 4">
    <name type="scientific">Handroanthus impetiginosus</name>
    <dbReference type="NCBI Taxonomy" id="429701"/>
    <lineage>
        <taxon>Eukaryota</taxon>
        <taxon>Viridiplantae</taxon>
        <taxon>Streptophyta</taxon>
        <taxon>Embryophyta</taxon>
        <taxon>Tracheophyta</taxon>
        <taxon>Spermatophyta</taxon>
        <taxon>Magnoliopsida</taxon>
        <taxon>eudicotyledons</taxon>
        <taxon>Gunneridae</taxon>
        <taxon>Pentapetalae</taxon>
        <taxon>asterids</taxon>
        <taxon>lamiids</taxon>
        <taxon>Lamiales</taxon>
        <taxon>Bignoniaceae</taxon>
        <taxon>Crescentiina</taxon>
        <taxon>Tabebuia alliance</taxon>
        <taxon>Handroanthus</taxon>
    </lineage>
</organism>
<dbReference type="InterPro" id="IPR002213">
    <property type="entry name" value="UDP_glucos_trans"/>
</dbReference>
<evidence type="ECO:0000313" key="4">
    <source>
        <dbReference type="Proteomes" id="UP000231279"/>
    </source>
</evidence>
<sequence length="414" mass="46881">MGENNLKFVMYPWLGMGHLTAFLHISNKLAERVPHVDGLPYGTESTAYVPAPMYTLLRRAMDLTEPAIEALLQELKPHFVFFDFAHWLPQMARKLGIKSILYFVISPASVGYLFRDESNVDAYKEPPAGFPPSVVKLHTHEARAFHFINNTKEIGSGIKFVERVIMAAEECDAMGFKSCREIEGKYLEFLEKKFKKPVIPAGPVSPDAPTSRLEKKWAQWLNQFEPKSVIFSTFGSEIRLNMDQFQELVLGFELTGLPFLAALKPPLEAETIEEALPEGFKERTAERGVVYGDWMQQQLILSHPSVGCFVTHCGWSSLSEAMLVLIPHMCDQLINARLMGGDLRAGVEVEKGDEDGLFTREGVAQAIRLVMEGDSEIVKEVRANRGKLREFFMRKELENSYVDEFVQKLKCLLE</sequence>
<dbReference type="EC" id="2.4.1.297" evidence="3"/>
<evidence type="ECO:0000256" key="1">
    <source>
        <dbReference type="ARBA" id="ARBA00009995"/>
    </source>
</evidence>
<reference evidence="4" key="1">
    <citation type="journal article" date="2018" name="Gigascience">
        <title>Genome assembly of the Pink Ipe (Handroanthus impetiginosus, Bignoniaceae), a highly valued, ecologically keystone Neotropical timber forest tree.</title>
        <authorList>
            <person name="Silva-Junior O.B."/>
            <person name="Grattapaglia D."/>
            <person name="Novaes E."/>
            <person name="Collevatti R.G."/>
        </authorList>
    </citation>
    <scope>NUCLEOTIDE SEQUENCE [LARGE SCALE GENOMIC DNA]</scope>
    <source>
        <strain evidence="4">cv. UFG-1</strain>
    </source>
</reference>
<protein>
    <submittedName>
        <fullName evidence="3">UDP-glucuronosyl and UDP-glucosyl transferase</fullName>
        <ecNumber evidence="3">2.4.1.297</ecNumber>
    </submittedName>
</protein>
<dbReference type="PANTHER" id="PTHR48049">
    <property type="entry name" value="GLYCOSYLTRANSFERASE"/>
    <property type="match status" value="1"/>
</dbReference>
<evidence type="ECO:0000256" key="2">
    <source>
        <dbReference type="ARBA" id="ARBA00022679"/>
    </source>
</evidence>
<dbReference type="Proteomes" id="UP000231279">
    <property type="component" value="Unassembled WGS sequence"/>
</dbReference>
<keyword evidence="2 3" id="KW-0808">Transferase</keyword>
<keyword evidence="3" id="KW-0328">Glycosyltransferase</keyword>
<gene>
    <name evidence="3" type="ORF">CDL12_11733</name>
</gene>
<dbReference type="AlphaFoldDB" id="A0A2G9HDN1"/>
<proteinExistence type="inferred from homology"/>
<comment type="caution">
    <text evidence="3">The sequence shown here is derived from an EMBL/GenBank/DDBJ whole genome shotgun (WGS) entry which is preliminary data.</text>
</comment>
<dbReference type="STRING" id="429701.A0A2G9HDN1"/>
<dbReference type="CDD" id="cd03784">
    <property type="entry name" value="GT1_Gtf-like"/>
    <property type="match status" value="1"/>
</dbReference>
<keyword evidence="4" id="KW-1185">Reference proteome</keyword>
<dbReference type="Pfam" id="PF00201">
    <property type="entry name" value="UDPGT"/>
    <property type="match status" value="1"/>
</dbReference>
<accession>A0A2G9HDN1</accession>
<dbReference type="GO" id="GO:0035251">
    <property type="term" value="F:UDP-glucosyltransferase activity"/>
    <property type="evidence" value="ECO:0007669"/>
    <property type="project" value="InterPro"/>
</dbReference>
<dbReference type="FunFam" id="3.40.50.2000:FF:000037">
    <property type="entry name" value="Glycosyltransferase"/>
    <property type="match status" value="1"/>
</dbReference>